<reference evidence="1 2" key="1">
    <citation type="submission" date="2021-06" db="EMBL/GenBank/DDBJ databases">
        <authorList>
            <person name="Kallberg Y."/>
            <person name="Tangrot J."/>
            <person name="Rosling A."/>
        </authorList>
    </citation>
    <scope>NUCLEOTIDE SEQUENCE [LARGE SCALE GENOMIC DNA]</scope>
    <source>
        <strain evidence="1 2">120-4 pot B 10/14</strain>
    </source>
</reference>
<comment type="caution">
    <text evidence="1">The sequence shown here is derived from an EMBL/GenBank/DDBJ whole genome shotgun (WGS) entry which is preliminary data.</text>
</comment>
<evidence type="ECO:0000313" key="2">
    <source>
        <dbReference type="Proteomes" id="UP000789901"/>
    </source>
</evidence>
<proteinExistence type="predicted"/>
<keyword evidence="2" id="KW-1185">Reference proteome</keyword>
<dbReference type="EMBL" id="CAJVQB010064975">
    <property type="protein sequence ID" value="CAG8841163.1"/>
    <property type="molecule type" value="Genomic_DNA"/>
</dbReference>
<dbReference type="Proteomes" id="UP000789901">
    <property type="component" value="Unassembled WGS sequence"/>
</dbReference>
<organism evidence="1 2">
    <name type="scientific">Gigaspora margarita</name>
    <dbReference type="NCBI Taxonomy" id="4874"/>
    <lineage>
        <taxon>Eukaryota</taxon>
        <taxon>Fungi</taxon>
        <taxon>Fungi incertae sedis</taxon>
        <taxon>Mucoromycota</taxon>
        <taxon>Glomeromycotina</taxon>
        <taxon>Glomeromycetes</taxon>
        <taxon>Diversisporales</taxon>
        <taxon>Gigasporaceae</taxon>
        <taxon>Gigaspora</taxon>
    </lineage>
</organism>
<feature type="non-terminal residue" evidence="1">
    <location>
        <position position="1"/>
    </location>
</feature>
<sequence>VTGHVYEPNWKYDANNCYESLSYVVLEVLFTKNITYQTDIYSFDNLLYKIMPDLSPIKSYSKNIPELVEHLITQC</sequence>
<protein>
    <submittedName>
        <fullName evidence="1">22855_t:CDS:1</fullName>
    </submittedName>
</protein>
<name>A0ABN7WUZ6_GIGMA</name>
<accession>A0ABN7WUZ6</accession>
<evidence type="ECO:0000313" key="1">
    <source>
        <dbReference type="EMBL" id="CAG8841163.1"/>
    </source>
</evidence>
<gene>
    <name evidence="1" type="ORF">GMARGA_LOCUS35277</name>
</gene>